<protein>
    <recommendedName>
        <fullName evidence="4">HEAT repeat domain-containing protein</fullName>
    </recommendedName>
</protein>
<evidence type="ECO:0008006" key="4">
    <source>
        <dbReference type="Google" id="ProtNLM"/>
    </source>
</evidence>
<dbReference type="RefSeq" id="WP_206290561.1">
    <property type="nucleotide sequence ID" value="NZ_CP063458.1"/>
</dbReference>
<dbReference type="Proteomes" id="UP000593765">
    <property type="component" value="Chromosome"/>
</dbReference>
<name>A0A7M2WR72_9BACT</name>
<reference evidence="2 3" key="1">
    <citation type="submission" date="2020-10" db="EMBL/GenBank/DDBJ databases">
        <title>Wide distribution of Phycisphaera-like planctomycetes from WD2101 soil group in peatlands and genome analysis of the first cultivated representative.</title>
        <authorList>
            <person name="Dedysh S.N."/>
            <person name="Beletsky A.V."/>
            <person name="Ivanova A."/>
            <person name="Kulichevskaya I.S."/>
            <person name="Suzina N.E."/>
            <person name="Philippov D.A."/>
            <person name="Rakitin A.L."/>
            <person name="Mardanov A.V."/>
            <person name="Ravin N.V."/>
        </authorList>
    </citation>
    <scope>NUCLEOTIDE SEQUENCE [LARGE SCALE GENOMIC DNA]</scope>
    <source>
        <strain evidence="2 3">M1803</strain>
    </source>
</reference>
<dbReference type="EMBL" id="CP063458">
    <property type="protein sequence ID" value="QOV87652.1"/>
    <property type="molecule type" value="Genomic_DNA"/>
</dbReference>
<feature type="chain" id="PRO_5034648477" description="HEAT repeat domain-containing protein" evidence="1">
    <location>
        <begin position="27"/>
        <end position="681"/>
    </location>
</feature>
<proteinExistence type="predicted"/>
<accession>A0A7M2WR72</accession>
<evidence type="ECO:0000256" key="1">
    <source>
        <dbReference type="SAM" id="SignalP"/>
    </source>
</evidence>
<sequence length="681" mass="73050">MSPSITRLTWLATFAFVGGLSLSASARKAVGPMPGQGAAGMVPLPHVMRDNFGVTWDVQQDGTIGDGGNDLYDGASRLAVNDNSFNAQQTAAFDPAANELSFAPQQIGDVRVSRRVAVNALAGWCRYTEVIENPTTQIARVRLRLNFDMGGGVQTATPFNDPKKNTPLGISIFDGRRAVAMLGGGVGGKVQCNYTSQPNTDQCDLVYDVEVLPRQAAAVVHFQAMRPTNDQAIDFMRTSRDKDLLAGLPKDIRRIVVNFRKGDAVLSNIELPRSELADIIELRSGDQYRGRLTDAVFKLTASHGHVELPADQVIGMVNAGTHYPTQLFVTADGEVVGGRLAGDTLKLQLSSGQNIAVPLSQIAKVGCRKRPGEPEEFKVDKPMLFLRDGQRLLVEMPAAAIDVGTLYGNLKLPPATVAAVLFTGEEQVFHKVVLRDGSRFSGLIPGDSLEVRFKGAAGNGASPPMVKVSLSSIERLQLLPGDIEPPPDSPTLTFRNGDIFSATASGVIDIQTGFDLLKVNGSEIRAIRPVEQSQDGPVQPGEVTITLWGGATLSGRTRQDRIAFSLGGGGALGAPVTAIAAYEHPQPAAPAPIVEQIRQIVAVLGDPDWKKRERAADQLRSIGPAAGIVLRQMRDGQGPETQKQIDTILKAIDTDKPNPAKPRPLELNKDDLFNKDDLILR</sequence>
<feature type="signal peptide" evidence="1">
    <location>
        <begin position="1"/>
        <end position="26"/>
    </location>
</feature>
<dbReference type="KEGG" id="hbs:IPV69_15305"/>
<keyword evidence="1" id="KW-0732">Signal</keyword>
<keyword evidence="3" id="KW-1185">Reference proteome</keyword>
<evidence type="ECO:0000313" key="2">
    <source>
        <dbReference type="EMBL" id="QOV87652.1"/>
    </source>
</evidence>
<dbReference type="AlphaFoldDB" id="A0A7M2WR72"/>
<organism evidence="2 3">
    <name type="scientific">Humisphaera borealis</name>
    <dbReference type="NCBI Taxonomy" id="2807512"/>
    <lineage>
        <taxon>Bacteria</taxon>
        <taxon>Pseudomonadati</taxon>
        <taxon>Planctomycetota</taxon>
        <taxon>Phycisphaerae</taxon>
        <taxon>Tepidisphaerales</taxon>
        <taxon>Tepidisphaeraceae</taxon>
        <taxon>Humisphaera</taxon>
    </lineage>
</organism>
<evidence type="ECO:0000313" key="3">
    <source>
        <dbReference type="Proteomes" id="UP000593765"/>
    </source>
</evidence>
<gene>
    <name evidence="2" type="ORF">IPV69_15305</name>
</gene>